<evidence type="ECO:0000313" key="1">
    <source>
        <dbReference type="EMBL" id="AKI96904.1"/>
    </source>
</evidence>
<gene>
    <name evidence="1" type="ORF">IX53_02670</name>
</gene>
<dbReference type="RefSeq" id="WP_047754039.1">
    <property type="nucleotide sequence ID" value="NZ_CAJUHA010000019.1"/>
</dbReference>
<proteinExistence type="predicted"/>
<dbReference type="OrthoDB" id="9875086at2"/>
<dbReference type="EMBL" id="CP011232">
    <property type="protein sequence ID" value="AKI96904.1"/>
    <property type="molecule type" value="Genomic_DNA"/>
</dbReference>
<accession>A0A0G2ZBF4</accession>
<dbReference type="AlphaFoldDB" id="A0A0G2ZBF4"/>
<organism evidence="1 2">
    <name type="scientific">Kosmotoga pacifica</name>
    <dbReference type="NCBI Taxonomy" id="1330330"/>
    <lineage>
        <taxon>Bacteria</taxon>
        <taxon>Thermotogati</taxon>
        <taxon>Thermotogota</taxon>
        <taxon>Thermotogae</taxon>
        <taxon>Kosmotogales</taxon>
        <taxon>Kosmotogaceae</taxon>
        <taxon>Kosmotoga</taxon>
    </lineage>
</organism>
<sequence>MMNLMEKLKECEVEGVYMVEGEEVPFYAIIAKDPEQLMKILGEHEDFEADVAVLSPEELEALKSTKSEIALTVINAIEKGTRLL</sequence>
<dbReference type="Proteomes" id="UP000035159">
    <property type="component" value="Chromosome"/>
</dbReference>
<dbReference type="PATRIC" id="fig|1330330.3.peg.538"/>
<dbReference type="KEGG" id="kpf:IX53_02670"/>
<reference evidence="1 2" key="1">
    <citation type="submission" date="2015-04" db="EMBL/GenBank/DDBJ databases">
        <title>Complete Genome Sequence of Kosmotoga pacifica SLHLJ1.</title>
        <authorList>
            <person name="Jiang L.J."/>
            <person name="Shao Z.Z."/>
            <person name="Jebbar M."/>
        </authorList>
    </citation>
    <scope>NUCLEOTIDE SEQUENCE [LARGE SCALE GENOMIC DNA]</scope>
    <source>
        <strain evidence="1 2">SLHLJ1</strain>
    </source>
</reference>
<evidence type="ECO:0000313" key="2">
    <source>
        <dbReference type="Proteomes" id="UP000035159"/>
    </source>
</evidence>
<protein>
    <submittedName>
        <fullName evidence="1">Uncharacterized protein</fullName>
    </submittedName>
</protein>
<name>A0A0G2ZBF4_9BACT</name>
<keyword evidence="2" id="KW-1185">Reference proteome</keyword>
<dbReference type="STRING" id="1330330.IX53_02670"/>